<dbReference type="EMBL" id="LNXU01000012">
    <property type="protein sequence ID" value="KTC75121.1"/>
    <property type="molecule type" value="Genomic_DNA"/>
</dbReference>
<dbReference type="SUPFAM" id="SSF51182">
    <property type="entry name" value="RmlC-like cupins"/>
    <property type="match status" value="1"/>
</dbReference>
<protein>
    <submittedName>
        <fullName evidence="2">Cupin domain protein</fullName>
    </submittedName>
</protein>
<dbReference type="AlphaFoldDB" id="A0A0W0RW21"/>
<feature type="domain" description="Cupin type-2" evidence="1">
    <location>
        <begin position="54"/>
        <end position="90"/>
    </location>
</feature>
<evidence type="ECO:0000313" key="3">
    <source>
        <dbReference type="Proteomes" id="UP000054695"/>
    </source>
</evidence>
<accession>A0A0W0RW21</accession>
<keyword evidence="3" id="KW-1185">Reference proteome</keyword>
<organism evidence="2 3">
    <name type="scientific">Legionella bozemanae</name>
    <name type="common">Fluoribacter bozemanae</name>
    <dbReference type="NCBI Taxonomy" id="447"/>
    <lineage>
        <taxon>Bacteria</taxon>
        <taxon>Pseudomonadati</taxon>
        <taxon>Pseudomonadota</taxon>
        <taxon>Gammaproteobacteria</taxon>
        <taxon>Legionellales</taxon>
        <taxon>Legionellaceae</taxon>
        <taxon>Legionella</taxon>
    </lineage>
</organism>
<dbReference type="RefSeq" id="WP_058458782.1">
    <property type="nucleotide sequence ID" value="NZ_CAAAIY010000004.1"/>
</dbReference>
<evidence type="ECO:0000259" key="1">
    <source>
        <dbReference type="Pfam" id="PF07883"/>
    </source>
</evidence>
<dbReference type="Gene3D" id="2.60.120.10">
    <property type="entry name" value="Jelly Rolls"/>
    <property type="match status" value="1"/>
</dbReference>
<dbReference type="OrthoDB" id="5638091at2"/>
<evidence type="ECO:0000313" key="2">
    <source>
        <dbReference type="EMBL" id="KTC75121.1"/>
    </source>
</evidence>
<name>A0A0W0RW21_LEGBO</name>
<sequence length="113" mass="12836">MKISLKHQTTEHSNAASCKVTEYHLNDPMIDCAIAKISGRYPETRRVINLECNELAYVFQGEGKVVVNHTEYKLSAGDAVLIEAGEKYYWEGTMQLFISCRPAWNMGQHQLVD</sequence>
<dbReference type="Pfam" id="PF07883">
    <property type="entry name" value="Cupin_2"/>
    <property type="match status" value="1"/>
</dbReference>
<reference evidence="2 3" key="1">
    <citation type="submission" date="2015-11" db="EMBL/GenBank/DDBJ databases">
        <title>Genomic analysis of 38 Legionella species identifies large and diverse effector repertoires.</title>
        <authorList>
            <person name="Burstein D."/>
            <person name="Amaro F."/>
            <person name="Zusman T."/>
            <person name="Lifshitz Z."/>
            <person name="Cohen O."/>
            <person name="Gilbert J.A."/>
            <person name="Pupko T."/>
            <person name="Shuman H.A."/>
            <person name="Segal G."/>
        </authorList>
    </citation>
    <scope>NUCLEOTIDE SEQUENCE [LARGE SCALE GENOMIC DNA]</scope>
    <source>
        <strain evidence="2 3">WIGA</strain>
    </source>
</reference>
<dbReference type="InterPro" id="IPR013096">
    <property type="entry name" value="Cupin_2"/>
</dbReference>
<proteinExistence type="predicted"/>
<dbReference type="PATRIC" id="fig|447.4.peg.1190"/>
<dbReference type="InterPro" id="IPR014710">
    <property type="entry name" value="RmlC-like_jellyroll"/>
</dbReference>
<gene>
    <name evidence="2" type="ORF">Lboz_1108</name>
</gene>
<dbReference type="Proteomes" id="UP000054695">
    <property type="component" value="Unassembled WGS sequence"/>
</dbReference>
<dbReference type="InterPro" id="IPR011051">
    <property type="entry name" value="RmlC_Cupin_sf"/>
</dbReference>
<comment type="caution">
    <text evidence="2">The sequence shown here is derived from an EMBL/GenBank/DDBJ whole genome shotgun (WGS) entry which is preliminary data.</text>
</comment>